<reference evidence="1" key="1">
    <citation type="submission" date="2018-08" db="EMBL/GenBank/DDBJ databases">
        <authorList>
            <person name="Rossello M."/>
        </authorList>
    </citation>
    <scope>NUCLEOTIDE SEQUENCE [LARGE SCALE GENOMIC DNA]</scope>
    <source>
        <strain evidence="1">cv. Chinese Spring</strain>
    </source>
</reference>
<dbReference type="Gramene" id="TraesCAD_scaffold_029486_01G000300.1">
    <property type="protein sequence ID" value="TraesCAD_scaffold_029486_01G000300.1"/>
    <property type="gene ID" value="TraesCAD_scaffold_029486_01G000300"/>
</dbReference>
<dbReference type="PANTHER" id="PTHR33085">
    <property type="entry name" value="OS12G0113100 PROTEIN-RELATED"/>
    <property type="match status" value="1"/>
</dbReference>
<dbReference type="OrthoDB" id="580842at2759"/>
<dbReference type="InterPro" id="IPR012871">
    <property type="entry name" value="DUF1668_ORYSA"/>
</dbReference>
<evidence type="ECO:0000313" key="2">
    <source>
        <dbReference type="Proteomes" id="UP000019116"/>
    </source>
</evidence>
<evidence type="ECO:0008006" key="3">
    <source>
        <dbReference type="Google" id="ProtNLM"/>
    </source>
</evidence>
<proteinExistence type="predicted"/>
<dbReference type="OMA" id="SECAFAM"/>
<dbReference type="STRING" id="4565.A0A3B6PIG0"/>
<organism evidence="1">
    <name type="scientific">Triticum aestivum</name>
    <name type="common">Wheat</name>
    <dbReference type="NCBI Taxonomy" id="4565"/>
    <lineage>
        <taxon>Eukaryota</taxon>
        <taxon>Viridiplantae</taxon>
        <taxon>Streptophyta</taxon>
        <taxon>Embryophyta</taxon>
        <taxon>Tracheophyta</taxon>
        <taxon>Spermatophyta</taxon>
        <taxon>Magnoliopsida</taxon>
        <taxon>Liliopsida</taxon>
        <taxon>Poales</taxon>
        <taxon>Poaceae</taxon>
        <taxon>BOP clade</taxon>
        <taxon>Pooideae</taxon>
        <taxon>Triticodae</taxon>
        <taxon>Triticeae</taxon>
        <taxon>Triticinae</taxon>
        <taxon>Triticum</taxon>
    </lineage>
</organism>
<dbReference type="Proteomes" id="UP000019116">
    <property type="component" value="Chromosome 6B"/>
</dbReference>
<accession>A0A3B6PIG0</accession>
<dbReference type="PANTHER" id="PTHR33085:SF126">
    <property type="entry name" value="EXPRESSED PROTEIN"/>
    <property type="match status" value="1"/>
</dbReference>
<dbReference type="Gramene" id="TraesCS6B02G142300.1">
    <property type="protein sequence ID" value="TraesCS6B02G142300.1.cds1"/>
    <property type="gene ID" value="TraesCS6B02G142300"/>
</dbReference>
<reference evidence="1" key="2">
    <citation type="submission" date="2018-10" db="UniProtKB">
        <authorList>
            <consortium name="EnsemblPlants"/>
        </authorList>
    </citation>
    <scope>IDENTIFICATION</scope>
</reference>
<evidence type="ECO:0000313" key="1">
    <source>
        <dbReference type="EnsemblPlants" id="TraesCS6B02G142300.1.cds1"/>
    </source>
</evidence>
<sequence length="313" mass="35056">MGFSSSEDMQFTLLGRRMDKILGMDCKGRGIIYEDDTHAVRPMPSMTAPERYRPLSIAVDGVGPEGEGSLYVIEAEPTRDIPDQPQSVEALVYEGGRSCNENDDWVWRSLPPPPYVHELPGLGTDERSGEIICHGMEGNRVVNGSLVWVSTAGRGTYWLDTGSGMWSKASDWALPFQGRASPVWEYGLWFGFSAVDSGHICATNLYLSVEENRQPVAEQVLEGFAVPEGCREMGSYLMYLGNFRFCVAKLFRMTTRRQGRGCCCCWDVPKEKCFATLTGVEVVRGDHAGKWHHMMKHRSLQYYLGEYFSGCVL</sequence>
<protein>
    <recommendedName>
        <fullName evidence="3">F-box associated domain-containing protein</fullName>
    </recommendedName>
</protein>
<dbReference type="AlphaFoldDB" id="A0A3B6PIG0"/>
<dbReference type="Pfam" id="PF07893">
    <property type="entry name" value="DUF1668"/>
    <property type="match status" value="1"/>
</dbReference>
<dbReference type="EnsemblPlants" id="TraesCS6B02G142300.1">
    <property type="protein sequence ID" value="TraesCS6B02G142300.1.cds1"/>
    <property type="gene ID" value="TraesCS6B02G142300"/>
</dbReference>
<dbReference type="Gramene" id="TraesCS6B03G0359000.1">
    <property type="protein sequence ID" value="TraesCS6B03G0359000.1.CDS1"/>
    <property type="gene ID" value="TraesCS6B03G0359000"/>
</dbReference>
<keyword evidence="2" id="KW-1185">Reference proteome</keyword>
<name>A0A3B6PIG0_WHEAT</name>